<dbReference type="SUPFAM" id="SSF46894">
    <property type="entry name" value="C-terminal effector domain of the bipartite response regulators"/>
    <property type="match status" value="1"/>
</dbReference>
<keyword evidence="1" id="KW-0805">Transcription regulation</keyword>
<reference evidence="5 6" key="1">
    <citation type="submission" date="2015-11" db="EMBL/GenBank/DDBJ databases">
        <title>Expanding the genomic diversity of Burkholderia species for the development of highly accurate diagnostics.</title>
        <authorList>
            <person name="Sahl J."/>
            <person name="Keim P."/>
            <person name="Wagner D."/>
        </authorList>
    </citation>
    <scope>NUCLEOTIDE SEQUENCE [LARGE SCALE GENOMIC DNA]</scope>
    <source>
        <strain evidence="5 6">MSMB1960WGS</strain>
    </source>
</reference>
<evidence type="ECO:0000313" key="5">
    <source>
        <dbReference type="EMBL" id="KWA63014.1"/>
    </source>
</evidence>
<dbReference type="PRINTS" id="PR00038">
    <property type="entry name" value="HTHLUXR"/>
</dbReference>
<organism evidence="5">
    <name type="scientific">Burkholderia stagnalis</name>
    <dbReference type="NCBI Taxonomy" id="1503054"/>
    <lineage>
        <taxon>Bacteria</taxon>
        <taxon>Pseudomonadati</taxon>
        <taxon>Pseudomonadota</taxon>
        <taxon>Betaproteobacteria</taxon>
        <taxon>Burkholderiales</taxon>
        <taxon>Burkholderiaceae</taxon>
        <taxon>Burkholderia</taxon>
        <taxon>Burkholderia cepacia complex</taxon>
    </lineage>
</organism>
<dbReference type="PANTHER" id="PTHR44688">
    <property type="entry name" value="DNA-BINDING TRANSCRIPTIONAL ACTIVATOR DEVR_DOSR"/>
    <property type="match status" value="1"/>
</dbReference>
<dbReference type="GO" id="GO:0006355">
    <property type="term" value="P:regulation of DNA-templated transcription"/>
    <property type="evidence" value="ECO:0007669"/>
    <property type="project" value="InterPro"/>
</dbReference>
<dbReference type="STRING" id="1503054.WT74_21610"/>
<dbReference type="InterPro" id="IPR000792">
    <property type="entry name" value="Tscrpt_reg_LuxR_C"/>
</dbReference>
<dbReference type="SMART" id="SM00421">
    <property type="entry name" value="HTH_LUXR"/>
    <property type="match status" value="1"/>
</dbReference>
<evidence type="ECO:0000256" key="1">
    <source>
        <dbReference type="ARBA" id="ARBA00023015"/>
    </source>
</evidence>
<dbReference type="InterPro" id="IPR036388">
    <property type="entry name" value="WH-like_DNA-bd_sf"/>
</dbReference>
<dbReference type="EMBL" id="LPHB01000039">
    <property type="protein sequence ID" value="KWA63014.1"/>
    <property type="molecule type" value="Genomic_DNA"/>
</dbReference>
<keyword evidence="3" id="KW-0804">Transcription</keyword>
<dbReference type="Pfam" id="PF00196">
    <property type="entry name" value="GerE"/>
    <property type="match status" value="1"/>
</dbReference>
<proteinExistence type="predicted"/>
<dbReference type="InterPro" id="IPR005143">
    <property type="entry name" value="TF_LuxR_autoind-bd_dom"/>
</dbReference>
<evidence type="ECO:0000259" key="4">
    <source>
        <dbReference type="PROSITE" id="PS50043"/>
    </source>
</evidence>
<gene>
    <name evidence="5" type="ORF">WT44_13420</name>
</gene>
<feature type="domain" description="HTH luxR-type" evidence="4">
    <location>
        <begin position="190"/>
        <end position="255"/>
    </location>
</feature>
<dbReference type="PANTHER" id="PTHR44688:SF25">
    <property type="entry name" value="HTH LUXR-TYPE DOMAIN-CONTAINING PROTEIN"/>
    <property type="match status" value="1"/>
</dbReference>
<evidence type="ECO:0000256" key="3">
    <source>
        <dbReference type="ARBA" id="ARBA00023163"/>
    </source>
</evidence>
<dbReference type="Gene3D" id="3.30.450.80">
    <property type="entry name" value="Transcription factor LuxR-like, autoinducer-binding domain"/>
    <property type="match status" value="1"/>
</dbReference>
<dbReference type="SUPFAM" id="SSF75516">
    <property type="entry name" value="Pheromone-binding domain of LuxR-like quorum-sensing transcription factors"/>
    <property type="match status" value="1"/>
</dbReference>
<dbReference type="InterPro" id="IPR036693">
    <property type="entry name" value="TF_LuxR_autoind-bd_dom_sf"/>
</dbReference>
<protein>
    <recommendedName>
        <fullName evidence="4">HTH luxR-type domain-containing protein</fullName>
    </recommendedName>
</protein>
<dbReference type="PROSITE" id="PS50043">
    <property type="entry name" value="HTH_LUXR_2"/>
    <property type="match status" value="1"/>
</dbReference>
<evidence type="ECO:0000313" key="6">
    <source>
        <dbReference type="Proteomes" id="UP000068603"/>
    </source>
</evidence>
<comment type="caution">
    <text evidence="5">The sequence shown here is derived from an EMBL/GenBank/DDBJ whole genome shotgun (WGS) entry which is preliminary data.</text>
</comment>
<accession>A0A108LEM3</accession>
<sequence length="257" mass="29071">MLEWCEVIMQPDGLRADYDLHHSNKIMKAVLEMSCCKRVEDLHRILADICDLAGFAFFCYQDCRIVDGKPVVGCTLLNYPESWQHRYRERQYLAIDPVVQHAMSSLAPLTWGDQIFVTDAEREFREDLRAHGMGLGVSFPAHFRHTDVACVSFVRSAAEADEDVEPVHVPSWGALVANLTLDTSRRLNVVPSGAPSLSARELEILKWVAEGKSSWDISRIVSLTEHGVVHHIRNIMKKFNVTSRRRAVVMASKLGML</sequence>
<dbReference type="Proteomes" id="UP000068603">
    <property type="component" value="Unassembled WGS sequence"/>
</dbReference>
<dbReference type="GO" id="GO:0003677">
    <property type="term" value="F:DNA binding"/>
    <property type="evidence" value="ECO:0007669"/>
    <property type="project" value="UniProtKB-KW"/>
</dbReference>
<dbReference type="Gene3D" id="1.10.10.10">
    <property type="entry name" value="Winged helix-like DNA-binding domain superfamily/Winged helix DNA-binding domain"/>
    <property type="match status" value="1"/>
</dbReference>
<name>A0A108LEM3_9BURK</name>
<keyword evidence="2" id="KW-0238">DNA-binding</keyword>
<dbReference type="InterPro" id="IPR016032">
    <property type="entry name" value="Sig_transdc_resp-reg_C-effctor"/>
</dbReference>
<dbReference type="Pfam" id="PF03472">
    <property type="entry name" value="Autoind_bind"/>
    <property type="match status" value="1"/>
</dbReference>
<evidence type="ECO:0000256" key="2">
    <source>
        <dbReference type="ARBA" id="ARBA00023125"/>
    </source>
</evidence>
<dbReference type="AlphaFoldDB" id="A0A108LEM3"/>
<dbReference type="CDD" id="cd06170">
    <property type="entry name" value="LuxR_C_like"/>
    <property type="match status" value="1"/>
</dbReference>